<name>V9TSZ6_9PROT</name>
<dbReference type="PATRIC" id="fig|1401328.3.peg.20"/>
<keyword evidence="14" id="KW-1185">Reference proteome</keyword>
<dbReference type="PROSITE" id="PS51273">
    <property type="entry name" value="GATASE_TYPE_1"/>
    <property type="match status" value="1"/>
</dbReference>
<evidence type="ECO:0000256" key="4">
    <source>
        <dbReference type="ARBA" id="ARBA00022801"/>
    </source>
</evidence>
<keyword evidence="6 10" id="KW-0368">Histidine biosynthesis</keyword>
<dbReference type="Gene3D" id="3.40.50.880">
    <property type="match status" value="1"/>
</dbReference>
<feature type="active site" evidence="10 11">
    <location>
        <position position="199"/>
    </location>
</feature>
<comment type="catalytic activity">
    <reaction evidence="9 10">
        <text>L-glutamine + H2O = L-glutamate + NH4(+)</text>
        <dbReference type="Rhea" id="RHEA:15889"/>
        <dbReference type="ChEBI" id="CHEBI:15377"/>
        <dbReference type="ChEBI" id="CHEBI:28938"/>
        <dbReference type="ChEBI" id="CHEBI:29985"/>
        <dbReference type="ChEBI" id="CHEBI:58359"/>
        <dbReference type="EC" id="3.5.1.2"/>
    </reaction>
</comment>
<dbReference type="eggNOG" id="COG0118">
    <property type="taxonomic scope" value="Bacteria"/>
</dbReference>
<dbReference type="HAMAP" id="MF_00278">
    <property type="entry name" value="HisH"/>
    <property type="match status" value="1"/>
</dbReference>
<keyword evidence="3 10" id="KW-0028">Amino-acid biosynthesis</keyword>
<reference evidence="13 14" key="1">
    <citation type="journal article" date="2013" name="PLoS ONE">
        <title>Bacterial endosymbiosis in a chordate host: long-term co-evolution and conservation of secondary metabolism.</title>
        <authorList>
            <person name="Kwan J.C."/>
            <person name="Schmidt E.W."/>
        </authorList>
    </citation>
    <scope>NUCLEOTIDE SEQUENCE [LARGE SCALE GENOMIC DNA]</scope>
    <source>
        <strain evidence="14">faulkneri L5</strain>
    </source>
</reference>
<keyword evidence="7 10" id="KW-0456">Lyase</keyword>
<evidence type="ECO:0000256" key="8">
    <source>
        <dbReference type="ARBA" id="ARBA00047838"/>
    </source>
</evidence>
<dbReference type="InterPro" id="IPR010139">
    <property type="entry name" value="Imidazole-glycPsynth_HisH"/>
</dbReference>
<evidence type="ECO:0000256" key="2">
    <source>
        <dbReference type="ARBA" id="ARBA00011152"/>
    </source>
</evidence>
<dbReference type="PANTHER" id="PTHR42701:SF1">
    <property type="entry name" value="IMIDAZOLE GLYCEROL PHOSPHATE SYNTHASE SUBUNIT HISH"/>
    <property type="match status" value="1"/>
</dbReference>
<dbReference type="UniPathway" id="UPA00031">
    <property type="reaction ID" value="UER00010"/>
</dbReference>
<dbReference type="EC" id="3.5.1.2" evidence="10"/>
<dbReference type="PANTHER" id="PTHR42701">
    <property type="entry name" value="IMIDAZOLE GLYCEROL PHOSPHATE SYNTHASE SUBUNIT HISH"/>
    <property type="match status" value="1"/>
</dbReference>
<gene>
    <name evidence="10 13" type="primary">hisH</name>
    <name evidence="13" type="ORF">P856_20</name>
</gene>
<feature type="active site" evidence="10 11">
    <location>
        <position position="201"/>
    </location>
</feature>
<dbReference type="EC" id="4.3.2.10" evidence="10"/>
<evidence type="ECO:0000256" key="11">
    <source>
        <dbReference type="PIRSR" id="PIRSR000495-1"/>
    </source>
</evidence>
<comment type="pathway">
    <text evidence="1 10">Amino-acid biosynthesis; L-histidine biosynthesis; L-histidine from 5-phospho-alpha-D-ribose 1-diphosphate: step 5/9.</text>
</comment>
<evidence type="ECO:0000256" key="6">
    <source>
        <dbReference type="ARBA" id="ARBA00023102"/>
    </source>
</evidence>
<evidence type="ECO:0000256" key="9">
    <source>
        <dbReference type="ARBA" id="ARBA00049534"/>
    </source>
</evidence>
<dbReference type="InterPro" id="IPR017926">
    <property type="entry name" value="GATASE"/>
</dbReference>
<comment type="function">
    <text evidence="10">IGPS catalyzes the conversion of PRFAR and glutamine to IGP, AICAR and glutamate. The HisH subunit catalyzes the hydrolysis of glutamine to glutamate and ammonia as part of the synthesis of IGP and AICAR. The resulting ammonia molecule is channeled to the active site of HisF.</text>
</comment>
<dbReference type="CDD" id="cd01748">
    <property type="entry name" value="GATase1_IGP_Synthase"/>
    <property type="match status" value="1"/>
</dbReference>
<feature type="domain" description="Glutamine amidotransferase" evidence="12">
    <location>
        <begin position="6"/>
        <end position="214"/>
    </location>
</feature>
<feature type="active site" description="Nucleophile" evidence="10 11">
    <location>
        <position position="89"/>
    </location>
</feature>
<comment type="subcellular location">
    <subcellularLocation>
        <location evidence="10">Cytoplasm</location>
    </subcellularLocation>
</comment>
<dbReference type="GO" id="GO:0000107">
    <property type="term" value="F:imidazoleglycerol-phosphate synthase activity"/>
    <property type="evidence" value="ECO:0007669"/>
    <property type="project" value="UniProtKB-UniRule"/>
</dbReference>
<protein>
    <recommendedName>
        <fullName evidence="10">Imidazole glycerol phosphate synthase subunit HisH</fullName>
        <ecNumber evidence="10">4.3.2.10</ecNumber>
    </recommendedName>
    <alternativeName>
        <fullName evidence="10">IGP synthase glutaminase subunit</fullName>
        <ecNumber evidence="10">3.5.1.2</ecNumber>
    </alternativeName>
    <alternativeName>
        <fullName evidence="10">IGP synthase subunit HisH</fullName>
    </alternativeName>
    <alternativeName>
        <fullName evidence="10">ImGP synthase subunit HisH</fullName>
        <shortName evidence="10">IGPS subunit HisH</shortName>
    </alternativeName>
</protein>
<dbReference type="OrthoDB" id="9807137at2"/>
<comment type="catalytic activity">
    <reaction evidence="8 10">
        <text>5-[(5-phospho-1-deoxy-D-ribulos-1-ylimino)methylamino]-1-(5-phospho-beta-D-ribosyl)imidazole-4-carboxamide + L-glutamine = D-erythro-1-(imidazol-4-yl)glycerol 3-phosphate + 5-amino-1-(5-phospho-beta-D-ribosyl)imidazole-4-carboxamide + L-glutamate + H(+)</text>
        <dbReference type="Rhea" id="RHEA:24793"/>
        <dbReference type="ChEBI" id="CHEBI:15378"/>
        <dbReference type="ChEBI" id="CHEBI:29985"/>
        <dbReference type="ChEBI" id="CHEBI:58278"/>
        <dbReference type="ChEBI" id="CHEBI:58359"/>
        <dbReference type="ChEBI" id="CHEBI:58475"/>
        <dbReference type="ChEBI" id="CHEBI:58525"/>
        <dbReference type="EC" id="4.3.2.10"/>
    </reaction>
</comment>
<evidence type="ECO:0000256" key="10">
    <source>
        <dbReference type="HAMAP-Rule" id="MF_00278"/>
    </source>
</evidence>
<dbReference type="Proteomes" id="UP000018700">
    <property type="component" value="Chromosome"/>
</dbReference>
<dbReference type="PIRSF" id="PIRSF000495">
    <property type="entry name" value="Amidotransf_hisH"/>
    <property type="match status" value="1"/>
</dbReference>
<comment type="subunit">
    <text evidence="2 10">Heterodimer of HisH and HisF.</text>
</comment>
<evidence type="ECO:0000259" key="12">
    <source>
        <dbReference type="Pfam" id="PF00117"/>
    </source>
</evidence>
<dbReference type="GO" id="GO:0016829">
    <property type="term" value="F:lyase activity"/>
    <property type="evidence" value="ECO:0007669"/>
    <property type="project" value="UniProtKB-KW"/>
</dbReference>
<dbReference type="GO" id="GO:0000105">
    <property type="term" value="P:L-histidine biosynthetic process"/>
    <property type="evidence" value="ECO:0007669"/>
    <property type="project" value="UniProtKB-UniRule"/>
</dbReference>
<dbReference type="STRING" id="1401328.P856_20"/>
<dbReference type="InterPro" id="IPR029062">
    <property type="entry name" value="Class_I_gatase-like"/>
</dbReference>
<dbReference type="RefSeq" id="WP_025300159.1">
    <property type="nucleotide sequence ID" value="NZ_CP006745.1"/>
</dbReference>
<organism evidence="13 14">
    <name type="scientific">Candidatus Endolissoclinum faulkneri L5</name>
    <dbReference type="NCBI Taxonomy" id="1401328"/>
    <lineage>
        <taxon>Bacteria</taxon>
        <taxon>Pseudomonadati</taxon>
        <taxon>Pseudomonadota</taxon>
        <taxon>Alphaproteobacteria</taxon>
        <taxon>Rhodospirillales</taxon>
        <taxon>Rhodospirillaceae</taxon>
        <taxon>Candidatus Endolissoclinum</taxon>
    </lineage>
</organism>
<dbReference type="GO" id="GO:0004359">
    <property type="term" value="F:glutaminase activity"/>
    <property type="evidence" value="ECO:0007669"/>
    <property type="project" value="UniProtKB-EC"/>
</dbReference>
<evidence type="ECO:0000313" key="14">
    <source>
        <dbReference type="Proteomes" id="UP000018700"/>
    </source>
</evidence>
<keyword evidence="10" id="KW-0963">Cytoplasm</keyword>
<keyword evidence="13" id="KW-0808">Transferase</keyword>
<dbReference type="GO" id="GO:0005737">
    <property type="term" value="C:cytoplasm"/>
    <property type="evidence" value="ECO:0007669"/>
    <property type="project" value="UniProtKB-SubCell"/>
</dbReference>
<evidence type="ECO:0000256" key="3">
    <source>
        <dbReference type="ARBA" id="ARBA00022605"/>
    </source>
</evidence>
<keyword evidence="5 10" id="KW-0315">Glutamine amidotransferase</keyword>
<proteinExistence type="inferred from homology"/>
<dbReference type="HOGENOM" id="CLU_071837_2_0_5"/>
<evidence type="ECO:0000256" key="5">
    <source>
        <dbReference type="ARBA" id="ARBA00022962"/>
    </source>
</evidence>
<sequence length="219" mass="24124">MHTVAIIDYGAGNLHSVAKAFERSSRDCGILINIQVTSDVDIIAKADRIVLPGVGAFPECRAGIDQVHGLYDVLERRVIHDAIPFLGICVGMQLMAKVGFEHTITKGLSWIDGEVYRIIPVGEERNQLYKLPFMGWSALKFCTSCHPVLLGLRDGDHAYFLHSYAISLQAADQQLAITHYGGPVSAIVGRNNMIGTQFHPEKSQVIGLRLLANFIKWSP</sequence>
<dbReference type="Pfam" id="PF00117">
    <property type="entry name" value="GATase"/>
    <property type="match status" value="1"/>
</dbReference>
<evidence type="ECO:0000256" key="1">
    <source>
        <dbReference type="ARBA" id="ARBA00005091"/>
    </source>
</evidence>
<accession>V9TSZ6</accession>
<dbReference type="EMBL" id="CP006745">
    <property type="protein sequence ID" value="AHC73272.1"/>
    <property type="molecule type" value="Genomic_DNA"/>
</dbReference>
<dbReference type="KEGG" id="efk:P856_20"/>
<dbReference type="SUPFAM" id="SSF52317">
    <property type="entry name" value="Class I glutamine amidotransferase-like"/>
    <property type="match status" value="1"/>
</dbReference>
<evidence type="ECO:0000256" key="7">
    <source>
        <dbReference type="ARBA" id="ARBA00023239"/>
    </source>
</evidence>
<evidence type="ECO:0000313" key="13">
    <source>
        <dbReference type="EMBL" id="AHC73272.1"/>
    </source>
</evidence>
<dbReference type="NCBIfam" id="TIGR01855">
    <property type="entry name" value="IMP_synth_hisH"/>
    <property type="match status" value="1"/>
</dbReference>
<keyword evidence="4 10" id="KW-0378">Hydrolase</keyword>
<dbReference type="AlphaFoldDB" id="V9TSZ6"/>